<dbReference type="Proteomes" id="UP000020766">
    <property type="component" value="Unassembled WGS sequence"/>
</dbReference>
<protein>
    <submittedName>
        <fullName evidence="1">Uncharacterized protein</fullName>
    </submittedName>
</protein>
<accession>A0A014P2M5</accession>
<comment type="caution">
    <text evidence="1">The sequence shown here is derived from an EMBL/GenBank/DDBJ whole genome shotgun (WGS) entry which is preliminary data.</text>
</comment>
<evidence type="ECO:0000313" key="2">
    <source>
        <dbReference type="Proteomes" id="UP000020766"/>
    </source>
</evidence>
<proteinExistence type="predicted"/>
<gene>
    <name evidence="1" type="ORF">AX13_17095</name>
</gene>
<sequence>MQALNSLSRCKAMLTANEPMYLFAQQWLAQAQQAIADLQAIDQSHSTRG</sequence>
<organism evidence="1 2">
    <name type="scientific">Comamonas aquatica DA1877</name>
    <dbReference type="NCBI Taxonomy" id="1457173"/>
    <lineage>
        <taxon>Bacteria</taxon>
        <taxon>Pseudomonadati</taxon>
        <taxon>Pseudomonadota</taxon>
        <taxon>Betaproteobacteria</taxon>
        <taxon>Burkholderiales</taxon>
        <taxon>Comamonadaceae</taxon>
        <taxon>Comamonas</taxon>
    </lineage>
</organism>
<name>A0A014P2M5_9BURK</name>
<dbReference type="EMBL" id="JBOK01000008">
    <property type="protein sequence ID" value="EXU80410.1"/>
    <property type="molecule type" value="Genomic_DNA"/>
</dbReference>
<dbReference type="AlphaFoldDB" id="A0A014P2M5"/>
<dbReference type="PATRIC" id="fig|1457173.3.peg.1662"/>
<keyword evidence="2" id="KW-1185">Reference proteome</keyword>
<reference evidence="1 2" key="1">
    <citation type="submission" date="2014-01" db="EMBL/GenBank/DDBJ databases">
        <title>Interspecies Systems Biology Uncovers Metabolites Affecting C. elegans Gene Expression and Life History Traits.</title>
        <authorList>
            <person name="Watson E."/>
            <person name="Macneil L.T."/>
            <person name="Ritter A.D."/>
            <person name="Yilmaz L.S."/>
            <person name="Rosebrock A.P."/>
            <person name="Caudy A.A."/>
            <person name="Walhout A.J."/>
        </authorList>
    </citation>
    <scope>NUCLEOTIDE SEQUENCE [LARGE SCALE GENOMIC DNA]</scope>
    <source>
        <strain evidence="1 2">DA1877</strain>
    </source>
</reference>
<evidence type="ECO:0000313" key="1">
    <source>
        <dbReference type="EMBL" id="EXU80410.1"/>
    </source>
</evidence>